<feature type="compositionally biased region" description="Polar residues" evidence="1">
    <location>
        <begin position="144"/>
        <end position="153"/>
    </location>
</feature>
<dbReference type="Proteomes" id="UP000001471">
    <property type="component" value="Unassembled WGS sequence"/>
</dbReference>
<accession>B2WEP3</accession>
<dbReference type="EMBL" id="DS231623">
    <property type="protein sequence ID" value="EDU51535.1"/>
    <property type="molecule type" value="Genomic_DNA"/>
</dbReference>
<feature type="compositionally biased region" description="Basic and acidic residues" evidence="1">
    <location>
        <begin position="354"/>
        <end position="365"/>
    </location>
</feature>
<feature type="compositionally biased region" description="Basic residues" evidence="1">
    <location>
        <begin position="267"/>
        <end position="278"/>
    </location>
</feature>
<dbReference type="InParanoid" id="B2WEP3"/>
<feature type="region of interest" description="Disordered" evidence="1">
    <location>
        <begin position="354"/>
        <end position="385"/>
    </location>
</feature>
<protein>
    <submittedName>
        <fullName evidence="2">Uncharacterized protein</fullName>
    </submittedName>
</protein>
<feature type="region of interest" description="Disordered" evidence="1">
    <location>
        <begin position="1"/>
        <end position="51"/>
    </location>
</feature>
<gene>
    <name evidence="2" type="ORF">PTRG_08616</name>
</gene>
<feature type="compositionally biased region" description="Acidic residues" evidence="1">
    <location>
        <begin position="101"/>
        <end position="136"/>
    </location>
</feature>
<evidence type="ECO:0000256" key="1">
    <source>
        <dbReference type="SAM" id="MobiDB-lite"/>
    </source>
</evidence>
<feature type="compositionally biased region" description="Basic and acidic residues" evidence="1">
    <location>
        <begin position="314"/>
        <end position="330"/>
    </location>
</feature>
<feature type="region of interest" description="Disordered" evidence="1">
    <location>
        <begin position="223"/>
        <end position="342"/>
    </location>
</feature>
<feature type="region of interest" description="Disordered" evidence="1">
    <location>
        <begin position="414"/>
        <end position="485"/>
    </location>
</feature>
<dbReference type="HOGENOM" id="CLU_411693_0_0_1"/>
<feature type="compositionally biased region" description="Pro residues" evidence="1">
    <location>
        <begin position="239"/>
        <end position="251"/>
    </location>
</feature>
<dbReference type="OMA" id="WIIEYGK"/>
<dbReference type="STRING" id="426418.B2WEP3"/>
<organism evidence="2 3">
    <name type="scientific">Pyrenophora tritici-repentis (strain Pt-1C-BFP)</name>
    <name type="common">Wheat tan spot fungus</name>
    <name type="synonym">Drechslera tritici-repentis</name>
    <dbReference type="NCBI Taxonomy" id="426418"/>
    <lineage>
        <taxon>Eukaryota</taxon>
        <taxon>Fungi</taxon>
        <taxon>Dikarya</taxon>
        <taxon>Ascomycota</taxon>
        <taxon>Pezizomycotina</taxon>
        <taxon>Dothideomycetes</taxon>
        <taxon>Pleosporomycetidae</taxon>
        <taxon>Pleosporales</taxon>
        <taxon>Pleosporineae</taxon>
        <taxon>Pleosporaceae</taxon>
        <taxon>Pyrenophora</taxon>
    </lineage>
</organism>
<dbReference type="OrthoDB" id="3797593at2759"/>
<feature type="compositionally biased region" description="Basic and acidic residues" evidence="1">
    <location>
        <begin position="414"/>
        <end position="429"/>
    </location>
</feature>
<reference evidence="3" key="1">
    <citation type="journal article" date="2013" name="G3 (Bethesda)">
        <title>Comparative genomics of a plant-pathogenic fungus, Pyrenophora tritici-repentis, reveals transduplication and the impact of repeat elements on pathogenicity and population divergence.</title>
        <authorList>
            <person name="Manning V.A."/>
            <person name="Pandelova I."/>
            <person name="Dhillon B."/>
            <person name="Wilhelm L.J."/>
            <person name="Goodwin S.B."/>
            <person name="Berlin A.M."/>
            <person name="Figueroa M."/>
            <person name="Freitag M."/>
            <person name="Hane J.K."/>
            <person name="Henrissat B."/>
            <person name="Holman W.H."/>
            <person name="Kodira C.D."/>
            <person name="Martin J."/>
            <person name="Oliver R.P."/>
            <person name="Robbertse B."/>
            <person name="Schackwitz W."/>
            <person name="Schwartz D.C."/>
            <person name="Spatafora J.W."/>
            <person name="Turgeon B.G."/>
            <person name="Yandava C."/>
            <person name="Young S."/>
            <person name="Zhou S."/>
            <person name="Zeng Q."/>
            <person name="Grigoriev I.V."/>
            <person name="Ma L.-J."/>
            <person name="Ciuffetti L.M."/>
        </authorList>
    </citation>
    <scope>NUCLEOTIDE SEQUENCE [LARGE SCALE GENOMIC DNA]</scope>
    <source>
        <strain evidence="3">Pt-1C-BFP</strain>
    </source>
</reference>
<dbReference type="AlphaFoldDB" id="B2WEP3"/>
<sequence length="625" mass="70844">MSNDDVPYYLLRPNMPPRLSEETEQPRPQLQLTPLQPTFPSPSPSPSYGKICNHSPGECRAFYGTNASGGFDNDPYVAFYTTEVRLPYYSEAGRAQRRIEDAEEVEDAEKAEEAEEAEQDEDVAGDDDDDDDDESDSGTQDTDNGSVSPTDTPSVEDYSGYYAQAGRVVHAEAGVEWTPEGYFRTGYLSAPREFQGVVYLDELVPWVEDYGVWEGDVVDMPTHGSVRTNTAGPGLYGPNNPPPPPASPPPQVHRSQRPPEDSSGQSKKNRHRPSKSQRMRTYNQGEAAWISDKRDRSRSPDRNYQRPDHHRYRERSPIQRDRPAHSEHVKLSNNDPEPVVDASGVRCYACNGREEASDRAQDRRSRSQLRSVEPRRSNEERHWSPEEEINAVSQYRPAEMNGCSHYRNGSMYGTEHETRPFHDVYRPTQDRPQMSRTGYDDYQEIDWNRRVSSSDPKSMSRHEHPSRLPATQKPHAVGHGYKTQPESQKAQKLGLPHLVAAKDIQTPPTVYDLRVYDTRISETYSKLPKGERFENGINGKVAPSIYGSMSCHDLGLCFATFLTRKSCEMGLGCPWRHHPLSIAEKIWIIEYGKTRGKEFLGNVERCYTTPQMPVPGANMHHVAEK</sequence>
<evidence type="ECO:0000313" key="3">
    <source>
        <dbReference type="Proteomes" id="UP000001471"/>
    </source>
</evidence>
<feature type="compositionally biased region" description="Basic and acidic residues" evidence="1">
    <location>
        <begin position="372"/>
        <end position="385"/>
    </location>
</feature>
<proteinExistence type="predicted"/>
<feature type="compositionally biased region" description="Low complexity" evidence="1">
    <location>
        <begin position="26"/>
        <end position="36"/>
    </location>
</feature>
<evidence type="ECO:0000313" key="2">
    <source>
        <dbReference type="EMBL" id="EDU51535.1"/>
    </source>
</evidence>
<dbReference type="eggNOG" id="ENOG502R253">
    <property type="taxonomic scope" value="Eukaryota"/>
</dbReference>
<feature type="region of interest" description="Disordered" evidence="1">
    <location>
        <begin position="95"/>
        <end position="159"/>
    </location>
</feature>
<name>B2WEP3_PYRTR</name>
<feature type="compositionally biased region" description="Basic and acidic residues" evidence="1">
    <location>
        <begin position="291"/>
        <end position="307"/>
    </location>
</feature>